<gene>
    <name evidence="4" type="ORF">CNF02_09600</name>
</gene>
<comment type="caution">
    <text evidence="4">The sequence shown here is derived from an EMBL/GenBank/DDBJ whole genome shotgun (WGS) entry which is preliminary data.</text>
</comment>
<dbReference type="InterPro" id="IPR036291">
    <property type="entry name" value="NAD(P)-bd_dom_sf"/>
</dbReference>
<organism evidence="4 5">
    <name type="scientific">OM182 bacterium MED-G28</name>
    <dbReference type="NCBI Taxonomy" id="1986256"/>
    <lineage>
        <taxon>Bacteria</taxon>
        <taxon>Pseudomonadati</taxon>
        <taxon>Pseudomonadota</taxon>
        <taxon>Gammaproteobacteria</taxon>
        <taxon>OMG group</taxon>
        <taxon>OM182 clade</taxon>
    </lineage>
</organism>
<evidence type="ECO:0000256" key="1">
    <source>
        <dbReference type="ARBA" id="ARBA00022857"/>
    </source>
</evidence>
<evidence type="ECO:0000256" key="2">
    <source>
        <dbReference type="ARBA" id="ARBA00023002"/>
    </source>
</evidence>
<sequence>MRAVGIRVHGGPDALEVLDVPEVYAGPGEIRIRNQASAVNPTDVIVRNGMRAELQKKYPPPYIPGMDLAGVVDQVGEGVSTGIKVGDNVIAMVVPKSIHGAYREQIVLDQRAVVKSPENASYVEACTLPMNGLTARLSLDLLGLKPGQVLAVTGGPGAYGGYVIQLAKAEGLTVIADSSEGDKKLISSLGADIIIARGENYSEKIREHFPAGVDGLADGALLNEYAIDAVKDGGSFTAIRGFKGSPQRDIKFTATWVTTYDCEYEKLEQLRKQTEQGELDLRVADTVSPENASEAHRRLEAGGTRGRMVIAWE</sequence>
<dbReference type="GO" id="GO:0016651">
    <property type="term" value="F:oxidoreductase activity, acting on NAD(P)H"/>
    <property type="evidence" value="ECO:0007669"/>
    <property type="project" value="TreeGrafter"/>
</dbReference>
<dbReference type="Pfam" id="PF13602">
    <property type="entry name" value="ADH_zinc_N_2"/>
    <property type="match status" value="1"/>
</dbReference>
<evidence type="ECO:0000313" key="4">
    <source>
        <dbReference type="EMBL" id="PDH33194.1"/>
    </source>
</evidence>
<dbReference type="InterPro" id="IPR013154">
    <property type="entry name" value="ADH-like_N"/>
</dbReference>
<keyword evidence="2" id="KW-0560">Oxidoreductase</keyword>
<dbReference type="Pfam" id="PF08240">
    <property type="entry name" value="ADH_N"/>
    <property type="match status" value="1"/>
</dbReference>
<dbReference type="Gene3D" id="3.40.50.720">
    <property type="entry name" value="NAD(P)-binding Rossmann-like Domain"/>
    <property type="match status" value="1"/>
</dbReference>
<dbReference type="SUPFAM" id="SSF50129">
    <property type="entry name" value="GroES-like"/>
    <property type="match status" value="1"/>
</dbReference>
<accession>A0A2A5WA73</accession>
<evidence type="ECO:0000313" key="5">
    <source>
        <dbReference type="Proteomes" id="UP000219329"/>
    </source>
</evidence>
<dbReference type="SUPFAM" id="SSF51735">
    <property type="entry name" value="NAD(P)-binding Rossmann-fold domains"/>
    <property type="match status" value="1"/>
</dbReference>
<dbReference type="GO" id="GO:0070402">
    <property type="term" value="F:NADPH binding"/>
    <property type="evidence" value="ECO:0007669"/>
    <property type="project" value="TreeGrafter"/>
</dbReference>
<keyword evidence="1" id="KW-0521">NADP</keyword>
<dbReference type="AlphaFoldDB" id="A0A2A5WA73"/>
<dbReference type="EMBL" id="NTJZ01000010">
    <property type="protein sequence ID" value="PDH33194.1"/>
    <property type="molecule type" value="Genomic_DNA"/>
</dbReference>
<protein>
    <submittedName>
        <fullName evidence="4">Alcohol dehydrogenase</fullName>
    </submittedName>
</protein>
<evidence type="ECO:0000259" key="3">
    <source>
        <dbReference type="SMART" id="SM00829"/>
    </source>
</evidence>
<dbReference type="InterPro" id="IPR011032">
    <property type="entry name" value="GroES-like_sf"/>
</dbReference>
<reference evidence="4 5" key="1">
    <citation type="submission" date="2017-08" db="EMBL/GenBank/DDBJ databases">
        <title>Fine stratification of microbial communities through a metagenomic profile of the photic zone.</title>
        <authorList>
            <person name="Haro-Moreno J.M."/>
            <person name="Lopez-Perez M."/>
            <person name="De La Torre J."/>
            <person name="Picazo A."/>
            <person name="Camacho A."/>
            <person name="Rodriguez-Valera F."/>
        </authorList>
    </citation>
    <scope>NUCLEOTIDE SEQUENCE [LARGE SCALE GENOMIC DNA]</scope>
    <source>
        <strain evidence="4">MED-G28</strain>
    </source>
</reference>
<dbReference type="Gene3D" id="3.90.180.10">
    <property type="entry name" value="Medium-chain alcohol dehydrogenases, catalytic domain"/>
    <property type="match status" value="1"/>
</dbReference>
<name>A0A2A5WA73_9GAMM</name>
<dbReference type="SMART" id="SM00829">
    <property type="entry name" value="PKS_ER"/>
    <property type="match status" value="1"/>
</dbReference>
<dbReference type="PANTHER" id="PTHR48106:SF18">
    <property type="entry name" value="QUINONE OXIDOREDUCTASE PIG3"/>
    <property type="match status" value="1"/>
</dbReference>
<proteinExistence type="predicted"/>
<dbReference type="PANTHER" id="PTHR48106">
    <property type="entry name" value="QUINONE OXIDOREDUCTASE PIG3-RELATED"/>
    <property type="match status" value="1"/>
</dbReference>
<dbReference type="Proteomes" id="UP000219329">
    <property type="component" value="Unassembled WGS sequence"/>
</dbReference>
<dbReference type="InterPro" id="IPR020843">
    <property type="entry name" value="ER"/>
</dbReference>
<dbReference type="CDD" id="cd05289">
    <property type="entry name" value="MDR_like_2"/>
    <property type="match status" value="1"/>
</dbReference>
<feature type="domain" description="Enoyl reductase (ER)" evidence="3">
    <location>
        <begin position="10"/>
        <end position="310"/>
    </location>
</feature>